<dbReference type="Proteomes" id="UP001519654">
    <property type="component" value="Unassembled WGS sequence"/>
</dbReference>
<dbReference type="Gene3D" id="3.20.20.140">
    <property type="entry name" value="Metal-dependent hydrolases"/>
    <property type="match status" value="1"/>
</dbReference>
<sequence length="339" mass="38644">MTAEMREATGLGRDMFIFDNVVHVHNFDPSNLIDDLAECANRNIYTGSTKTFPPDLRFGSYANFARAWSVEDIHRIIFDESTTDMAMAQAVPLYDYWKDGLAGVERQYELMKLDPERVIFCGAVDPVYQGLRTALESMTYQVEQMGARSFKLYNGHSARTSWRADDRDLAYPLYKRALDLGVTMIQFHKGLPLGMEPIESLRPNDIQIPAIDFPEINFVIHHLGIPYQAETIDIGRRFPNVYLSLSSWINYLALRPVPTLMNLGEALFACGPEKLLWGSEVPLWPAAQPLIDLFLSTEIPPHQLDGYAHPQITREMQEMIMGRNLARLLDIEIPARYAK</sequence>
<dbReference type="InterPro" id="IPR006680">
    <property type="entry name" value="Amidohydro-rel"/>
</dbReference>
<dbReference type="SUPFAM" id="SSF51556">
    <property type="entry name" value="Metallo-dependent hydrolases"/>
    <property type="match status" value="1"/>
</dbReference>
<proteinExistence type="predicted"/>
<accession>A0ABS5YUX8</accession>
<dbReference type="PANTHER" id="PTHR42889:SF1">
    <property type="entry name" value="BLR3681 PROTEIN"/>
    <property type="match status" value="1"/>
</dbReference>
<dbReference type="Pfam" id="PF04909">
    <property type="entry name" value="Amidohydro_2"/>
    <property type="match status" value="1"/>
</dbReference>
<gene>
    <name evidence="2" type="ORF">KOI35_27085</name>
</gene>
<dbReference type="EMBL" id="JAHKKG010000008">
    <property type="protein sequence ID" value="MBU2667178.1"/>
    <property type="molecule type" value="Genomic_DNA"/>
</dbReference>
<dbReference type="InterPro" id="IPR032466">
    <property type="entry name" value="Metal_Hydrolase"/>
</dbReference>
<keyword evidence="3" id="KW-1185">Reference proteome</keyword>
<comment type="caution">
    <text evidence="2">The sequence shown here is derived from an EMBL/GenBank/DDBJ whole genome shotgun (WGS) entry which is preliminary data.</text>
</comment>
<reference evidence="2 3" key="1">
    <citation type="submission" date="2021-06" db="EMBL/GenBank/DDBJ databases">
        <title>Actinoplanes lichenicola sp. nov., and Actinoplanes ovalisporus sp. nov., isolated from lichen in Thailand.</title>
        <authorList>
            <person name="Saeng-In P."/>
            <person name="Kanchanasin P."/>
            <person name="Yuki M."/>
            <person name="Kudo T."/>
            <person name="Ohkuma M."/>
            <person name="Phongsopitanun W."/>
            <person name="Tanasupawat S."/>
        </authorList>
    </citation>
    <scope>NUCLEOTIDE SEQUENCE [LARGE SCALE GENOMIC DNA]</scope>
    <source>
        <strain evidence="2 3">NBRC 110975</strain>
    </source>
</reference>
<protein>
    <submittedName>
        <fullName evidence="2">Amidohydrolase</fullName>
    </submittedName>
</protein>
<organism evidence="2 3">
    <name type="scientific">Paractinoplanes bogorensis</name>
    <dbReference type="NCBI Taxonomy" id="1610840"/>
    <lineage>
        <taxon>Bacteria</taxon>
        <taxon>Bacillati</taxon>
        <taxon>Actinomycetota</taxon>
        <taxon>Actinomycetes</taxon>
        <taxon>Micromonosporales</taxon>
        <taxon>Micromonosporaceae</taxon>
        <taxon>Paractinoplanes</taxon>
    </lineage>
</organism>
<name>A0ABS5YUX8_9ACTN</name>
<evidence type="ECO:0000313" key="2">
    <source>
        <dbReference type="EMBL" id="MBU2667178.1"/>
    </source>
</evidence>
<feature type="domain" description="Amidohydrolase-related" evidence="1">
    <location>
        <begin position="105"/>
        <end position="330"/>
    </location>
</feature>
<dbReference type="RefSeq" id="WP_215791430.1">
    <property type="nucleotide sequence ID" value="NZ_JAHKKG010000008.1"/>
</dbReference>
<evidence type="ECO:0000259" key="1">
    <source>
        <dbReference type="Pfam" id="PF04909"/>
    </source>
</evidence>
<evidence type="ECO:0000313" key="3">
    <source>
        <dbReference type="Proteomes" id="UP001519654"/>
    </source>
</evidence>
<dbReference type="PANTHER" id="PTHR42889">
    <property type="entry name" value="BLR3681 PROTEIN"/>
    <property type="match status" value="1"/>
</dbReference>